<dbReference type="NCBIfam" id="TIGR00974">
    <property type="entry name" value="3a0107s02c"/>
    <property type="match status" value="1"/>
</dbReference>
<feature type="transmembrane region" description="Helical" evidence="9">
    <location>
        <begin position="515"/>
        <end position="537"/>
    </location>
</feature>
<feature type="domain" description="ABC transmembrane type-1" evidence="11">
    <location>
        <begin position="302"/>
        <end position="534"/>
    </location>
</feature>
<keyword evidence="8 9" id="KW-0472">Membrane</keyword>
<proteinExistence type="inferred from homology"/>
<organism evidence="12 13">
    <name type="scientific">Rubellicoccus peritrichatus</name>
    <dbReference type="NCBI Taxonomy" id="3080537"/>
    <lineage>
        <taxon>Bacteria</taxon>
        <taxon>Pseudomonadati</taxon>
        <taxon>Verrucomicrobiota</taxon>
        <taxon>Opitutia</taxon>
        <taxon>Puniceicoccales</taxon>
        <taxon>Cerasicoccaceae</taxon>
        <taxon>Rubellicoccus</taxon>
    </lineage>
</organism>
<keyword evidence="6 9" id="KW-0812">Transmembrane</keyword>
<evidence type="ECO:0000256" key="1">
    <source>
        <dbReference type="ARBA" id="ARBA00004651"/>
    </source>
</evidence>
<dbReference type="PANTHER" id="PTHR43470">
    <property type="entry name" value="PHOSPHATE TRANSPORT SYSTEM PERMEASE PROTEIN PSTA-RELATED"/>
    <property type="match status" value="1"/>
</dbReference>
<feature type="transmembrane region" description="Helical" evidence="9">
    <location>
        <begin position="438"/>
        <end position="459"/>
    </location>
</feature>
<accession>A0AAQ3LAR9</accession>
<feature type="transmembrane region" description="Helical" evidence="9">
    <location>
        <begin position="20"/>
        <end position="49"/>
    </location>
</feature>
<name>A0AAQ3LAR9_9BACT</name>
<gene>
    <name evidence="12" type="primary">pstA</name>
    <name evidence="12" type="ORF">RZN69_04035</name>
</gene>
<keyword evidence="5 9" id="KW-1003">Cell membrane</keyword>
<dbReference type="GO" id="GO:0005886">
    <property type="term" value="C:plasma membrane"/>
    <property type="evidence" value="ECO:0007669"/>
    <property type="project" value="UniProtKB-SubCell"/>
</dbReference>
<dbReference type="SUPFAM" id="SSF161098">
    <property type="entry name" value="MetI-like"/>
    <property type="match status" value="1"/>
</dbReference>
<dbReference type="Proteomes" id="UP001304300">
    <property type="component" value="Chromosome"/>
</dbReference>
<protein>
    <recommendedName>
        <fullName evidence="3 9">Phosphate transport system permease protein PstA</fullName>
    </recommendedName>
</protein>
<dbReference type="Gene3D" id="1.10.3720.10">
    <property type="entry name" value="MetI-like"/>
    <property type="match status" value="1"/>
</dbReference>
<evidence type="ECO:0000256" key="9">
    <source>
        <dbReference type="RuleBase" id="RU363043"/>
    </source>
</evidence>
<dbReference type="Pfam" id="PF00528">
    <property type="entry name" value="BPD_transp_1"/>
    <property type="match status" value="1"/>
</dbReference>
<dbReference type="CDD" id="cd06261">
    <property type="entry name" value="TM_PBP2"/>
    <property type="match status" value="1"/>
</dbReference>
<evidence type="ECO:0000256" key="10">
    <source>
        <dbReference type="SAM" id="Coils"/>
    </source>
</evidence>
<evidence type="ECO:0000256" key="8">
    <source>
        <dbReference type="ARBA" id="ARBA00023136"/>
    </source>
</evidence>
<evidence type="ECO:0000256" key="5">
    <source>
        <dbReference type="ARBA" id="ARBA00022475"/>
    </source>
</evidence>
<evidence type="ECO:0000313" key="12">
    <source>
        <dbReference type="EMBL" id="WOO42246.1"/>
    </source>
</evidence>
<sequence length="550" mass="60188">MNQQNHNKVTKKRSGVLPVWLLGAGLATGLLMIGLLFVIIIMNGLAVFWPREVVLITLHHESGAGPGGRTEFGASILDQRSISGSSEGSEEYYLYVGSDEVLGDKFHYIPLEDVIDLSKPKAAMVAERYAHGSALLIPESLEDENGAIVMANSPQFNEALKKAISNSAEKRKALHDLESGDIAKVNRALEMLAINERKLLNNSTQSTQLEELRKERTALEKRHESLAAIAQSLRDEANQAKLYYRLLSGEAITQPIQEILSVHQPNAMGIFDKIWYFITHFIKYALDDPREGNTEGGIFPIIVGTFVLTILMSIVVMPLGVIAAIYLREYARPGPIVQFVRIAVSNLAGVPSIVYGVFGLGFFVYFLGGHIDTLFFSDRLPSPTFGTGGIIWAALTLALLTVPVVIVATEESLAAFPQGIREASLACGASRFQTLIRIILPASAPGMITGLVLAIARAAGEVAPLMLVGVVAFAPDLPFDQIAPYVHLDRKFMHMGYHIYSLGFLTQDSEAAKPMVFATTFLLIMLVVVLNIGAMLLRDKMRKRYSSETF</sequence>
<dbReference type="AlphaFoldDB" id="A0AAQ3LAR9"/>
<dbReference type="KEGG" id="puo:RZN69_04035"/>
<comment type="similarity">
    <text evidence="2 9">Belongs to the binding-protein-dependent transport system permease family. CysTW subfamily.</text>
</comment>
<comment type="subcellular location">
    <subcellularLocation>
        <location evidence="1 9">Cell membrane</location>
        <topology evidence="1 9">Multi-pass membrane protein</topology>
    </subcellularLocation>
</comment>
<evidence type="ECO:0000256" key="7">
    <source>
        <dbReference type="ARBA" id="ARBA00022989"/>
    </source>
</evidence>
<dbReference type="InterPro" id="IPR035906">
    <property type="entry name" value="MetI-like_sf"/>
</dbReference>
<keyword evidence="10" id="KW-0175">Coiled coil</keyword>
<keyword evidence="4" id="KW-0813">Transport</keyword>
<feature type="coiled-coil region" evidence="10">
    <location>
        <begin position="202"/>
        <end position="236"/>
    </location>
</feature>
<feature type="transmembrane region" description="Helical" evidence="9">
    <location>
        <begin position="387"/>
        <end position="408"/>
    </location>
</feature>
<evidence type="ECO:0000256" key="4">
    <source>
        <dbReference type="ARBA" id="ARBA00022448"/>
    </source>
</evidence>
<reference evidence="12 13" key="1">
    <citation type="submission" date="2023-10" db="EMBL/GenBank/DDBJ databases">
        <title>Rubellicoccus peritrichatus gen. nov., sp. nov., isolated from an algae of coral reef tank.</title>
        <authorList>
            <person name="Luo J."/>
        </authorList>
    </citation>
    <scope>NUCLEOTIDE SEQUENCE [LARGE SCALE GENOMIC DNA]</scope>
    <source>
        <strain evidence="12 13">CR14</strain>
    </source>
</reference>
<evidence type="ECO:0000259" key="11">
    <source>
        <dbReference type="PROSITE" id="PS50928"/>
    </source>
</evidence>
<dbReference type="RefSeq" id="WP_317834752.1">
    <property type="nucleotide sequence ID" value="NZ_CP136920.1"/>
</dbReference>
<dbReference type="PANTHER" id="PTHR43470:SF6">
    <property type="entry name" value="PHOSPHATE TRANSPORT SYSTEM PERMEASE PROTEIN PSTA"/>
    <property type="match status" value="1"/>
</dbReference>
<dbReference type="GO" id="GO:0035435">
    <property type="term" value="P:phosphate ion transmembrane transport"/>
    <property type="evidence" value="ECO:0007669"/>
    <property type="project" value="InterPro"/>
</dbReference>
<evidence type="ECO:0000313" key="13">
    <source>
        <dbReference type="Proteomes" id="UP001304300"/>
    </source>
</evidence>
<evidence type="ECO:0000256" key="2">
    <source>
        <dbReference type="ARBA" id="ARBA00007069"/>
    </source>
</evidence>
<keyword evidence="7 9" id="KW-1133">Transmembrane helix</keyword>
<feature type="transmembrane region" description="Helical" evidence="9">
    <location>
        <begin position="298"/>
        <end position="327"/>
    </location>
</feature>
<keyword evidence="13" id="KW-1185">Reference proteome</keyword>
<dbReference type="InterPro" id="IPR000515">
    <property type="entry name" value="MetI-like"/>
</dbReference>
<dbReference type="PROSITE" id="PS50928">
    <property type="entry name" value="ABC_TM1"/>
    <property type="match status" value="1"/>
</dbReference>
<feature type="transmembrane region" description="Helical" evidence="9">
    <location>
        <begin position="339"/>
        <end position="367"/>
    </location>
</feature>
<dbReference type="EMBL" id="CP136920">
    <property type="protein sequence ID" value="WOO42246.1"/>
    <property type="molecule type" value="Genomic_DNA"/>
</dbReference>
<dbReference type="GO" id="GO:0005315">
    <property type="term" value="F:phosphate transmembrane transporter activity"/>
    <property type="evidence" value="ECO:0007669"/>
    <property type="project" value="InterPro"/>
</dbReference>
<evidence type="ECO:0000256" key="3">
    <source>
        <dbReference type="ARBA" id="ARBA00016864"/>
    </source>
</evidence>
<evidence type="ECO:0000256" key="6">
    <source>
        <dbReference type="ARBA" id="ARBA00022692"/>
    </source>
</evidence>
<dbReference type="InterPro" id="IPR005672">
    <property type="entry name" value="Phosphate_PstA"/>
</dbReference>